<dbReference type="EMBL" id="SJPQ01000001">
    <property type="protein sequence ID" value="TWT89868.1"/>
    <property type="molecule type" value="Genomic_DNA"/>
</dbReference>
<dbReference type="InterPro" id="IPR049945">
    <property type="entry name" value="AAA_22"/>
</dbReference>
<dbReference type="RefSeq" id="WP_146395906.1">
    <property type="nucleotide sequence ID" value="NZ_SJPQ01000001.1"/>
</dbReference>
<dbReference type="Pfam" id="PF13401">
    <property type="entry name" value="AAA_22"/>
    <property type="match status" value="1"/>
</dbReference>
<gene>
    <name evidence="2" type="ORF">Mal64_02500</name>
</gene>
<organism evidence="2 3">
    <name type="scientific">Pseudobythopirellula maris</name>
    <dbReference type="NCBI Taxonomy" id="2527991"/>
    <lineage>
        <taxon>Bacteria</taxon>
        <taxon>Pseudomonadati</taxon>
        <taxon>Planctomycetota</taxon>
        <taxon>Planctomycetia</taxon>
        <taxon>Pirellulales</taxon>
        <taxon>Lacipirellulaceae</taxon>
        <taxon>Pseudobythopirellula</taxon>
    </lineage>
</organism>
<evidence type="ECO:0000259" key="1">
    <source>
        <dbReference type="SMART" id="SM00382"/>
    </source>
</evidence>
<evidence type="ECO:0000313" key="2">
    <source>
        <dbReference type="EMBL" id="TWT89868.1"/>
    </source>
</evidence>
<proteinExistence type="predicted"/>
<dbReference type="AlphaFoldDB" id="A0A5C5ZS43"/>
<dbReference type="SMART" id="SM00382">
    <property type="entry name" value="AAA"/>
    <property type="match status" value="1"/>
</dbReference>
<sequence>MYEDYWQLDSKPFEADPGPAGYYPCESHEGAALKLRYAIDQGRGAAALAGPSGVGKTLLLRRLASELDPATTPVVRLAFPRLSDRELLALLADRLEAPADPEGRVSADATLGRLERLVERNAESGVRPVVVLDEAQLLEDAGLLETVRLLIDLFDGGQAPWTLLLVGQMGLISTLARTPGLDERLAVKALVRTLTPEETSGYIGRRLEAAGATREVFSAEAIERISQVTGGVPRRINRLGDLALVVGFADGSPRIEAHHIDAVNNELVTASLE</sequence>
<dbReference type="Proteomes" id="UP000315440">
    <property type="component" value="Unassembled WGS sequence"/>
</dbReference>
<dbReference type="GO" id="GO:0016887">
    <property type="term" value="F:ATP hydrolysis activity"/>
    <property type="evidence" value="ECO:0007669"/>
    <property type="project" value="InterPro"/>
</dbReference>
<dbReference type="SUPFAM" id="SSF52540">
    <property type="entry name" value="P-loop containing nucleoside triphosphate hydrolases"/>
    <property type="match status" value="1"/>
</dbReference>
<dbReference type="OrthoDB" id="9783370at2"/>
<keyword evidence="3" id="KW-1185">Reference proteome</keyword>
<name>A0A5C5ZS43_9BACT</name>
<evidence type="ECO:0000313" key="3">
    <source>
        <dbReference type="Proteomes" id="UP000315440"/>
    </source>
</evidence>
<dbReference type="InterPro" id="IPR052026">
    <property type="entry name" value="ExeA_AAA_ATPase_DNA-bind"/>
</dbReference>
<protein>
    <submittedName>
        <fullName evidence="2">GTPase RsgA</fullName>
    </submittedName>
</protein>
<dbReference type="Gene3D" id="3.40.50.300">
    <property type="entry name" value="P-loop containing nucleotide triphosphate hydrolases"/>
    <property type="match status" value="1"/>
</dbReference>
<reference evidence="2 3" key="1">
    <citation type="submission" date="2019-02" db="EMBL/GenBank/DDBJ databases">
        <title>Deep-cultivation of Planctomycetes and their phenomic and genomic characterization uncovers novel biology.</title>
        <authorList>
            <person name="Wiegand S."/>
            <person name="Jogler M."/>
            <person name="Boedeker C."/>
            <person name="Pinto D."/>
            <person name="Vollmers J."/>
            <person name="Rivas-Marin E."/>
            <person name="Kohn T."/>
            <person name="Peeters S.H."/>
            <person name="Heuer A."/>
            <person name="Rast P."/>
            <person name="Oberbeckmann S."/>
            <person name="Bunk B."/>
            <person name="Jeske O."/>
            <person name="Meyerdierks A."/>
            <person name="Storesund J.E."/>
            <person name="Kallscheuer N."/>
            <person name="Luecker S."/>
            <person name="Lage O.M."/>
            <person name="Pohl T."/>
            <person name="Merkel B.J."/>
            <person name="Hornburger P."/>
            <person name="Mueller R.-W."/>
            <person name="Bruemmer F."/>
            <person name="Labrenz M."/>
            <person name="Spormann A.M."/>
            <person name="Op Den Camp H."/>
            <person name="Overmann J."/>
            <person name="Amann R."/>
            <person name="Jetten M.S.M."/>
            <person name="Mascher T."/>
            <person name="Medema M.H."/>
            <person name="Devos D.P."/>
            <person name="Kaster A.-K."/>
            <person name="Ovreas L."/>
            <person name="Rohde M."/>
            <person name="Galperin M.Y."/>
            <person name="Jogler C."/>
        </authorList>
    </citation>
    <scope>NUCLEOTIDE SEQUENCE [LARGE SCALE GENOMIC DNA]</scope>
    <source>
        <strain evidence="2 3">Mal64</strain>
    </source>
</reference>
<accession>A0A5C5ZS43</accession>
<comment type="caution">
    <text evidence="2">The sequence shown here is derived from an EMBL/GenBank/DDBJ whole genome shotgun (WGS) entry which is preliminary data.</text>
</comment>
<dbReference type="InterPro" id="IPR003593">
    <property type="entry name" value="AAA+_ATPase"/>
</dbReference>
<feature type="domain" description="AAA+ ATPase" evidence="1">
    <location>
        <begin position="42"/>
        <end position="191"/>
    </location>
</feature>
<dbReference type="InterPro" id="IPR027417">
    <property type="entry name" value="P-loop_NTPase"/>
</dbReference>
<dbReference type="PANTHER" id="PTHR35894">
    <property type="entry name" value="GENERAL SECRETION PATHWAY PROTEIN A-RELATED"/>
    <property type="match status" value="1"/>
</dbReference>
<dbReference type="PANTHER" id="PTHR35894:SF1">
    <property type="entry name" value="PHOSPHORIBULOKINASE _ URIDINE KINASE FAMILY"/>
    <property type="match status" value="1"/>
</dbReference>